<accession>A0A220U0X7</accession>
<evidence type="ECO:0000313" key="2">
    <source>
        <dbReference type="EMBL" id="ASK61481.1"/>
    </source>
</evidence>
<dbReference type="EMBL" id="CP022315">
    <property type="protein sequence ID" value="ASK61481.1"/>
    <property type="molecule type" value="Genomic_DNA"/>
</dbReference>
<proteinExistence type="predicted"/>
<dbReference type="KEGG" id="vil:CFK37_04480"/>
<keyword evidence="3" id="KW-1185">Reference proteome</keyword>
<evidence type="ECO:0000256" key="1">
    <source>
        <dbReference type="SAM" id="MobiDB-lite"/>
    </source>
</evidence>
<dbReference type="RefSeq" id="WP_089060758.1">
    <property type="nucleotide sequence ID" value="NZ_CP022315.1"/>
</dbReference>
<gene>
    <name evidence="2" type="ORF">CFK37_04480</name>
</gene>
<name>A0A220U0X7_9BACI</name>
<reference evidence="2 3" key="1">
    <citation type="submission" date="2017-07" db="EMBL/GenBank/DDBJ databases">
        <title>Virgibacillus sp. LM2416.</title>
        <authorList>
            <person name="Tak E.J."/>
            <person name="Bae J.-W."/>
        </authorList>
    </citation>
    <scope>NUCLEOTIDE SEQUENCE [LARGE SCALE GENOMIC DNA]</scope>
    <source>
        <strain evidence="2 3">LM2416</strain>
    </source>
</reference>
<feature type="compositionally biased region" description="Low complexity" evidence="1">
    <location>
        <begin position="35"/>
        <end position="45"/>
    </location>
</feature>
<organism evidence="2 3">
    <name type="scientific">Virgibacillus phasianinus</name>
    <dbReference type="NCBI Taxonomy" id="2017483"/>
    <lineage>
        <taxon>Bacteria</taxon>
        <taxon>Bacillati</taxon>
        <taxon>Bacillota</taxon>
        <taxon>Bacilli</taxon>
        <taxon>Bacillales</taxon>
        <taxon>Bacillaceae</taxon>
        <taxon>Virgibacillus</taxon>
    </lineage>
</organism>
<dbReference type="OrthoDB" id="2858248at2"/>
<protein>
    <submittedName>
        <fullName evidence="2">Uncharacterized protein</fullName>
    </submittedName>
</protein>
<evidence type="ECO:0000313" key="3">
    <source>
        <dbReference type="Proteomes" id="UP000198312"/>
    </source>
</evidence>
<feature type="region of interest" description="Disordered" evidence="1">
    <location>
        <begin position="26"/>
        <end position="45"/>
    </location>
</feature>
<dbReference type="Proteomes" id="UP000198312">
    <property type="component" value="Chromosome"/>
</dbReference>
<sequence length="152" mass="16878">MKTILYLVLTIMVVVAVSLNNDGENNTAQQGNELSSNHSSVEVMSSETPSLMNGLNQVLASLNELKSVVMKATENKKKLKGIAEKVGENWDKIEKQVEEKYPDDYENIEKSLYPLLAEAKKEQPNLANIGQLLKDSTKKLEAFKKKVANNPS</sequence>
<dbReference type="AlphaFoldDB" id="A0A220U0X7"/>